<proteinExistence type="predicted"/>
<dbReference type="AlphaFoldDB" id="A0A7S4KX36"/>
<evidence type="ECO:0000313" key="5">
    <source>
        <dbReference type="EMBL" id="CAE2308178.1"/>
    </source>
</evidence>
<keyword evidence="1" id="KW-0677">Repeat</keyword>
<evidence type="ECO:0000256" key="1">
    <source>
        <dbReference type="ARBA" id="ARBA00022737"/>
    </source>
</evidence>
<evidence type="ECO:0000256" key="3">
    <source>
        <dbReference type="PROSITE-ProRule" id="PRU00023"/>
    </source>
</evidence>
<feature type="compositionally biased region" description="Basic and acidic residues" evidence="4">
    <location>
        <begin position="105"/>
        <end position="115"/>
    </location>
</feature>
<evidence type="ECO:0000256" key="4">
    <source>
        <dbReference type="SAM" id="MobiDB-lite"/>
    </source>
</evidence>
<dbReference type="Gene3D" id="1.25.40.20">
    <property type="entry name" value="Ankyrin repeat-containing domain"/>
    <property type="match status" value="1"/>
</dbReference>
<dbReference type="InterPro" id="IPR036770">
    <property type="entry name" value="Ankyrin_rpt-contain_sf"/>
</dbReference>
<feature type="repeat" description="ANK" evidence="3">
    <location>
        <begin position="168"/>
        <end position="200"/>
    </location>
</feature>
<feature type="repeat" description="ANK" evidence="3">
    <location>
        <begin position="201"/>
        <end position="233"/>
    </location>
</feature>
<feature type="region of interest" description="Disordered" evidence="4">
    <location>
        <begin position="82"/>
        <end position="127"/>
    </location>
</feature>
<keyword evidence="2 3" id="KW-0040">ANK repeat</keyword>
<feature type="compositionally biased region" description="Basic and acidic residues" evidence="4">
    <location>
        <begin position="86"/>
        <end position="95"/>
    </location>
</feature>
<reference evidence="5" key="1">
    <citation type="submission" date="2021-01" db="EMBL/GenBank/DDBJ databases">
        <authorList>
            <person name="Corre E."/>
            <person name="Pelletier E."/>
            <person name="Niang G."/>
            <person name="Scheremetjew M."/>
            <person name="Finn R."/>
            <person name="Kale V."/>
            <person name="Holt S."/>
            <person name="Cochrane G."/>
            <person name="Meng A."/>
            <person name="Brown T."/>
            <person name="Cohen L."/>
        </authorList>
    </citation>
    <scope>NUCLEOTIDE SEQUENCE</scope>
    <source>
        <strain evidence="5">CCMP 2712</strain>
    </source>
</reference>
<organism evidence="5">
    <name type="scientific">Guillardia theta</name>
    <name type="common">Cryptophyte</name>
    <name type="synonym">Cryptomonas phi</name>
    <dbReference type="NCBI Taxonomy" id="55529"/>
    <lineage>
        <taxon>Eukaryota</taxon>
        <taxon>Cryptophyceae</taxon>
        <taxon>Pyrenomonadales</taxon>
        <taxon>Geminigeraceae</taxon>
        <taxon>Guillardia</taxon>
    </lineage>
</organism>
<dbReference type="PROSITE" id="PS50297">
    <property type="entry name" value="ANK_REP_REGION"/>
    <property type="match status" value="2"/>
</dbReference>
<protein>
    <submittedName>
        <fullName evidence="5">Uncharacterized protein</fullName>
    </submittedName>
</protein>
<dbReference type="PANTHER" id="PTHR24171:SF9">
    <property type="entry name" value="ANKYRIN REPEAT DOMAIN-CONTAINING PROTEIN 39"/>
    <property type="match status" value="1"/>
</dbReference>
<accession>A0A7S4KX36</accession>
<dbReference type="InterPro" id="IPR002110">
    <property type="entry name" value="Ankyrin_rpt"/>
</dbReference>
<dbReference type="EMBL" id="HBKN01025443">
    <property type="protein sequence ID" value="CAE2308178.1"/>
    <property type="molecule type" value="Transcribed_RNA"/>
</dbReference>
<name>A0A7S4KX36_GUITH</name>
<dbReference type="Pfam" id="PF12796">
    <property type="entry name" value="Ank_2"/>
    <property type="match status" value="1"/>
</dbReference>
<sequence>MRSNTFQFVCAVIRVCTSCLSESFLYSQRESNAMSRCSFLVRSPIALRLRGAGSTFTYDEERERNMKLNFKEQLMNKILAVLNKTNETDTNEKQDPTQSRPRKMQRQDKDEESYAKGDMLSGQSDHAAGSEEDLNEILFQAAEDDNLLGVEDALQRGADVNFGDRNCEGNTALHFLAFRNNTDGCVLVCSHGADVNAQNDFGETPLHLAAARNLPEMCRCLADLGANLGIREQGNLTALKLAYESGNEKSYEALYTIGAPK</sequence>
<dbReference type="SMART" id="SM00248">
    <property type="entry name" value="ANK"/>
    <property type="match status" value="3"/>
</dbReference>
<dbReference type="PANTHER" id="PTHR24171">
    <property type="entry name" value="ANKYRIN REPEAT DOMAIN-CONTAINING PROTEIN 39-RELATED"/>
    <property type="match status" value="1"/>
</dbReference>
<dbReference type="SUPFAM" id="SSF48403">
    <property type="entry name" value="Ankyrin repeat"/>
    <property type="match status" value="1"/>
</dbReference>
<evidence type="ECO:0000256" key="2">
    <source>
        <dbReference type="ARBA" id="ARBA00023043"/>
    </source>
</evidence>
<gene>
    <name evidence="5" type="ORF">GTHE00462_LOCUS19790</name>
</gene>
<dbReference type="PROSITE" id="PS50088">
    <property type="entry name" value="ANK_REPEAT"/>
    <property type="match status" value="2"/>
</dbReference>